<accession>A0A2Z6QXL9</accession>
<evidence type="ECO:0000313" key="2">
    <source>
        <dbReference type="EMBL" id="GES95212.1"/>
    </source>
</evidence>
<organism evidence="1 3">
    <name type="scientific">Rhizophagus clarus</name>
    <dbReference type="NCBI Taxonomy" id="94130"/>
    <lineage>
        <taxon>Eukaryota</taxon>
        <taxon>Fungi</taxon>
        <taxon>Fungi incertae sedis</taxon>
        <taxon>Mucoromycota</taxon>
        <taxon>Glomeromycotina</taxon>
        <taxon>Glomeromycetes</taxon>
        <taxon>Glomerales</taxon>
        <taxon>Glomeraceae</taxon>
        <taxon>Rhizophagus</taxon>
    </lineage>
</organism>
<dbReference type="GO" id="GO:0004386">
    <property type="term" value="F:helicase activity"/>
    <property type="evidence" value="ECO:0007669"/>
    <property type="project" value="UniProtKB-KW"/>
</dbReference>
<proteinExistence type="predicted"/>
<dbReference type="Proteomes" id="UP000247702">
    <property type="component" value="Unassembled WGS sequence"/>
</dbReference>
<dbReference type="OrthoDB" id="2372507at2759"/>
<keyword evidence="2" id="KW-0347">Helicase</keyword>
<sequence length="109" mass="12942">MRDAPLFDWDSMKNNEDEMSRILTHFDLLVTTINPNPDTPVPDRHPCQKDNTELCDNIQDYIELVNKLQKHTRCSPSYCLRFKDGEQYCRFGFPKDKVEHSFIYENDRG</sequence>
<comment type="caution">
    <text evidence="1">The sequence shown here is derived from an EMBL/GenBank/DDBJ whole genome shotgun (WGS) entry which is preliminary data.</text>
</comment>
<keyword evidence="2" id="KW-0067">ATP-binding</keyword>
<reference evidence="1 3" key="1">
    <citation type="submission" date="2017-11" db="EMBL/GenBank/DDBJ databases">
        <title>The genome of Rhizophagus clarus HR1 reveals common genetic basis of auxotrophy among arbuscular mycorrhizal fungi.</title>
        <authorList>
            <person name="Kobayashi Y."/>
        </authorList>
    </citation>
    <scope>NUCLEOTIDE SEQUENCE [LARGE SCALE GENOMIC DNA]</scope>
    <source>
        <strain evidence="1 3">HR1</strain>
    </source>
</reference>
<reference evidence="2" key="2">
    <citation type="submission" date="2019-10" db="EMBL/GenBank/DDBJ databases">
        <title>Conservation and host-specific expression of non-tandemly repeated heterogenous ribosome RNA gene in arbuscular mycorrhizal fungi.</title>
        <authorList>
            <person name="Maeda T."/>
            <person name="Kobayashi Y."/>
            <person name="Nakagawa T."/>
            <person name="Ezawa T."/>
            <person name="Yamaguchi K."/>
            <person name="Bino T."/>
            <person name="Nishimoto Y."/>
            <person name="Shigenobu S."/>
            <person name="Kawaguchi M."/>
        </authorList>
    </citation>
    <scope>NUCLEOTIDE SEQUENCE</scope>
    <source>
        <strain evidence="2">HR1</strain>
    </source>
</reference>
<keyword evidence="2" id="KW-0378">Hydrolase</keyword>
<gene>
    <name evidence="2" type="ORF">RCL2_002189300</name>
    <name evidence="1" type="ORF">RclHR1_16110005</name>
</gene>
<dbReference type="Proteomes" id="UP000615446">
    <property type="component" value="Unassembled WGS sequence"/>
</dbReference>
<dbReference type="AlphaFoldDB" id="A0A2Z6QXL9"/>
<evidence type="ECO:0000313" key="1">
    <source>
        <dbReference type="EMBL" id="GBB89441.1"/>
    </source>
</evidence>
<protein>
    <submittedName>
        <fullName evidence="2">ATP-dependent DNA helicase PIF7-like isoform X3</fullName>
    </submittedName>
</protein>
<evidence type="ECO:0000313" key="3">
    <source>
        <dbReference type="Proteomes" id="UP000247702"/>
    </source>
</evidence>
<name>A0A2Z6QXL9_9GLOM</name>
<dbReference type="EMBL" id="BEXD01000682">
    <property type="protein sequence ID" value="GBB89441.1"/>
    <property type="molecule type" value="Genomic_DNA"/>
</dbReference>
<dbReference type="EMBL" id="BLAL01000241">
    <property type="protein sequence ID" value="GES95212.1"/>
    <property type="molecule type" value="Genomic_DNA"/>
</dbReference>
<keyword evidence="3" id="KW-1185">Reference proteome</keyword>
<keyword evidence="2" id="KW-0547">Nucleotide-binding</keyword>